<sequence>MHLEFIGAAQTVTGSMHLLRTRDATVLLDCGLYQGRRAESFERNRHLPLPVHEIVHGAHGRSRSSRACSARAGTARS</sequence>
<name>A0A4P2R570_SORCE</name>
<accession>A0A4P2R570</accession>
<gene>
    <name evidence="2" type="ORF">SOCE836_105080</name>
</gene>
<evidence type="ECO:0000256" key="1">
    <source>
        <dbReference type="SAM" id="MobiDB-lite"/>
    </source>
</evidence>
<proteinExistence type="predicted"/>
<dbReference type="InterPro" id="IPR036866">
    <property type="entry name" value="RibonucZ/Hydroxyglut_hydro"/>
</dbReference>
<feature type="compositionally biased region" description="Low complexity" evidence="1">
    <location>
        <begin position="65"/>
        <end position="77"/>
    </location>
</feature>
<dbReference type="EMBL" id="CP012672">
    <property type="protein sequence ID" value="AUX38267.1"/>
    <property type="molecule type" value="Genomic_DNA"/>
</dbReference>
<dbReference type="AlphaFoldDB" id="A0A4P2R570"/>
<evidence type="ECO:0000313" key="3">
    <source>
        <dbReference type="Proteomes" id="UP000295497"/>
    </source>
</evidence>
<dbReference type="Gene3D" id="3.60.15.10">
    <property type="entry name" value="Ribonuclease Z/Hydroxyacylglutathione hydrolase-like"/>
    <property type="match status" value="1"/>
</dbReference>
<dbReference type="Proteomes" id="UP000295497">
    <property type="component" value="Chromosome"/>
</dbReference>
<dbReference type="SUPFAM" id="SSF56281">
    <property type="entry name" value="Metallo-hydrolase/oxidoreductase"/>
    <property type="match status" value="1"/>
</dbReference>
<reference evidence="2 3" key="1">
    <citation type="submission" date="2015-09" db="EMBL/GenBank/DDBJ databases">
        <title>Sorangium comparison.</title>
        <authorList>
            <person name="Zaburannyi N."/>
            <person name="Bunk B."/>
            <person name="Overmann J."/>
            <person name="Mueller R."/>
        </authorList>
    </citation>
    <scope>NUCLEOTIDE SEQUENCE [LARGE SCALE GENOMIC DNA]</scope>
    <source>
        <strain evidence="2 3">So ce836</strain>
    </source>
</reference>
<organism evidence="2 3">
    <name type="scientific">Sorangium cellulosum</name>
    <name type="common">Polyangium cellulosum</name>
    <dbReference type="NCBI Taxonomy" id="56"/>
    <lineage>
        <taxon>Bacteria</taxon>
        <taxon>Pseudomonadati</taxon>
        <taxon>Myxococcota</taxon>
        <taxon>Polyangia</taxon>
        <taxon>Polyangiales</taxon>
        <taxon>Polyangiaceae</taxon>
        <taxon>Sorangium</taxon>
    </lineage>
</organism>
<protein>
    <submittedName>
        <fullName evidence="2">Uncharacterized protein</fullName>
    </submittedName>
</protein>
<feature type="region of interest" description="Disordered" evidence="1">
    <location>
        <begin position="57"/>
        <end position="77"/>
    </location>
</feature>
<dbReference type="RefSeq" id="WP_165374591.1">
    <property type="nucleotide sequence ID" value="NZ_CP012672.1"/>
</dbReference>
<evidence type="ECO:0000313" key="2">
    <source>
        <dbReference type="EMBL" id="AUX38267.1"/>
    </source>
</evidence>